<dbReference type="EMBL" id="KB311202">
    <property type="protein sequence ID" value="ELT89757.1"/>
    <property type="molecule type" value="Genomic_DNA"/>
</dbReference>
<dbReference type="Gene3D" id="3.40.50.10140">
    <property type="entry name" value="Toll/interleukin-1 receptor homology (TIR) domain"/>
    <property type="match status" value="1"/>
</dbReference>
<evidence type="ECO:0000256" key="3">
    <source>
        <dbReference type="ARBA" id="ARBA00022614"/>
    </source>
</evidence>
<protein>
    <recommendedName>
        <fullName evidence="13">TIR domain-containing protein</fullName>
    </recommendedName>
</protein>
<feature type="domain" description="TIR" evidence="13">
    <location>
        <begin position="703"/>
        <end position="844"/>
    </location>
</feature>
<dbReference type="EMBL" id="AMQN01014723">
    <property type="status" value="NOT_ANNOTATED_CDS"/>
    <property type="molecule type" value="Genomic_DNA"/>
</dbReference>
<reference evidence="14 16" key="2">
    <citation type="journal article" date="2013" name="Nature">
        <title>Insights into bilaterian evolution from three spiralian genomes.</title>
        <authorList>
            <person name="Simakov O."/>
            <person name="Marletaz F."/>
            <person name="Cho S.J."/>
            <person name="Edsinger-Gonzales E."/>
            <person name="Havlak P."/>
            <person name="Hellsten U."/>
            <person name="Kuo D.H."/>
            <person name="Larsson T."/>
            <person name="Lv J."/>
            <person name="Arendt D."/>
            <person name="Savage R."/>
            <person name="Osoegawa K."/>
            <person name="de Jong P."/>
            <person name="Grimwood J."/>
            <person name="Chapman J.A."/>
            <person name="Shapiro H."/>
            <person name="Aerts A."/>
            <person name="Otillar R.P."/>
            <person name="Terry A.Y."/>
            <person name="Boore J.L."/>
            <person name="Grigoriev I.V."/>
            <person name="Lindberg D.R."/>
            <person name="Seaver E.C."/>
            <person name="Weisblat D.A."/>
            <person name="Putnam N.H."/>
            <person name="Rokhsar D.S."/>
        </authorList>
    </citation>
    <scope>NUCLEOTIDE SEQUENCE</scope>
    <source>
        <strain evidence="14 16">I ESC-2004</strain>
    </source>
</reference>
<dbReference type="HOGENOM" id="CLU_010047_1_0_1"/>
<dbReference type="Pfam" id="PF13855">
    <property type="entry name" value="LRR_8"/>
    <property type="match status" value="1"/>
</dbReference>
<evidence type="ECO:0000256" key="4">
    <source>
        <dbReference type="ARBA" id="ARBA00022692"/>
    </source>
</evidence>
<name>R7TE68_CAPTE</name>
<keyword evidence="4 11" id="KW-0812">Transmembrane</keyword>
<organism evidence="14">
    <name type="scientific">Capitella teleta</name>
    <name type="common">Polychaete worm</name>
    <dbReference type="NCBI Taxonomy" id="283909"/>
    <lineage>
        <taxon>Eukaryota</taxon>
        <taxon>Metazoa</taxon>
        <taxon>Spiralia</taxon>
        <taxon>Lophotrochozoa</taxon>
        <taxon>Annelida</taxon>
        <taxon>Polychaeta</taxon>
        <taxon>Sedentaria</taxon>
        <taxon>Scolecida</taxon>
        <taxon>Capitellidae</taxon>
        <taxon>Capitella</taxon>
    </lineage>
</organism>
<evidence type="ECO:0000313" key="16">
    <source>
        <dbReference type="Proteomes" id="UP000014760"/>
    </source>
</evidence>
<evidence type="ECO:0000313" key="14">
    <source>
        <dbReference type="EMBL" id="ELT89757.1"/>
    </source>
</evidence>
<evidence type="ECO:0000256" key="2">
    <source>
        <dbReference type="ARBA" id="ARBA00009634"/>
    </source>
</evidence>
<dbReference type="AlphaFoldDB" id="R7TE68"/>
<dbReference type="InterPro" id="IPR000157">
    <property type="entry name" value="TIR_dom"/>
</dbReference>
<keyword evidence="16" id="KW-1185">Reference proteome</keyword>
<evidence type="ECO:0000256" key="10">
    <source>
        <dbReference type="ARBA" id="ARBA00023180"/>
    </source>
</evidence>
<keyword evidence="9" id="KW-0675">Receptor</keyword>
<reference evidence="16" key="1">
    <citation type="submission" date="2012-12" db="EMBL/GenBank/DDBJ databases">
        <authorList>
            <person name="Hellsten U."/>
            <person name="Grimwood J."/>
            <person name="Chapman J.A."/>
            <person name="Shapiro H."/>
            <person name="Aerts A."/>
            <person name="Otillar R.P."/>
            <person name="Terry A.Y."/>
            <person name="Boore J.L."/>
            <person name="Simakov O."/>
            <person name="Marletaz F."/>
            <person name="Cho S.-J."/>
            <person name="Edsinger-Gonzales E."/>
            <person name="Havlak P."/>
            <person name="Kuo D.-H."/>
            <person name="Larsson T."/>
            <person name="Lv J."/>
            <person name="Arendt D."/>
            <person name="Savage R."/>
            <person name="Osoegawa K."/>
            <person name="de Jong P."/>
            <person name="Lindberg D.R."/>
            <person name="Seaver E.C."/>
            <person name="Weisblat D.A."/>
            <person name="Putnam N.H."/>
            <person name="Grigoriev I.V."/>
            <person name="Rokhsar D.S."/>
        </authorList>
    </citation>
    <scope>NUCLEOTIDE SEQUENCE</scope>
    <source>
        <strain evidence="16">I ESC-2004</strain>
    </source>
</reference>
<dbReference type="GO" id="GO:0007165">
    <property type="term" value="P:signal transduction"/>
    <property type="evidence" value="ECO:0007669"/>
    <property type="project" value="InterPro"/>
</dbReference>
<dbReference type="SUPFAM" id="SSF52058">
    <property type="entry name" value="L domain-like"/>
    <property type="match status" value="2"/>
</dbReference>
<reference evidence="15" key="3">
    <citation type="submission" date="2015-06" db="UniProtKB">
        <authorList>
            <consortium name="EnsemblMetazoa"/>
        </authorList>
    </citation>
    <scope>IDENTIFICATION</scope>
</reference>
<dbReference type="EnsemblMetazoa" id="CapteT220369">
    <property type="protein sequence ID" value="CapteP220369"/>
    <property type="gene ID" value="CapteG220369"/>
</dbReference>
<dbReference type="PANTHER" id="PTHR24365">
    <property type="entry name" value="TOLL-LIKE RECEPTOR"/>
    <property type="match status" value="1"/>
</dbReference>
<dbReference type="PROSITE" id="PS50104">
    <property type="entry name" value="TIR"/>
    <property type="match status" value="1"/>
</dbReference>
<comment type="subcellular location">
    <subcellularLocation>
        <location evidence="1">Membrane</location>
        <topology evidence="1">Single-pass membrane protein</topology>
    </subcellularLocation>
</comment>
<keyword evidence="5 12" id="KW-0732">Signal</keyword>
<dbReference type="Proteomes" id="UP000014760">
    <property type="component" value="Unassembled WGS sequence"/>
</dbReference>
<accession>R7TE68</accession>
<dbReference type="InterPro" id="IPR003591">
    <property type="entry name" value="Leu-rich_rpt_typical-subtyp"/>
</dbReference>
<dbReference type="STRING" id="283909.R7TE68"/>
<dbReference type="PANTHER" id="PTHR24365:SF541">
    <property type="entry name" value="PROTEIN TOLL-RELATED"/>
    <property type="match status" value="1"/>
</dbReference>
<keyword evidence="10" id="KW-0325">Glycoprotein</keyword>
<keyword evidence="6" id="KW-0677">Repeat</keyword>
<dbReference type="Gene3D" id="3.80.10.10">
    <property type="entry name" value="Ribonuclease Inhibitor"/>
    <property type="match status" value="1"/>
</dbReference>
<keyword evidence="7 11" id="KW-1133">Transmembrane helix</keyword>
<dbReference type="OMA" id="IIGDIVC"/>
<sequence>MARVMVIVLCFSLAPVAVTSQRCEIKKELESVIADCRRMNFYAVPSEQLPSDTTELLLDHNNIQELSFSAFANLTSIVRLSLRFNSLSHLSKDSLIHLPNLENLDVSHNPIWVSESSLPRGVFSQNTLLKTLILPEGEIPASAIAGLDNLEMLQVAFSPTGASTLPEVISTLPSLKILNLSYGRIQNLNSTMFDLIRNSSIEVLMFINSQITYVEPNLFKDFVNLRTINLACNEVEGSAFADVMQAFSVLGSTPLDTLILDAVNKEYPVMLRREDFCTDVRRVKRLSIKSNNIIGAYVNIIPCLRMEVVSMGYFNTPYFMSPKLDFDELRPLVANIPIHTLDASYMFSTGQAFGERYCNSKNPLFNDDYFPPSWESLPIVQSNITFSGDTNSSAKRMIPPNIKYVDFNHFGMHPTGERYIFDTINLNNSLTVCNASYTQLVDKFPVIGNLWNLQIVDVSHSGLRAITKEASESFKDYVNLRHFILSHNQLFESGSDFEDTFAYLAELVSIDLSYNGITFMHNRVFAKNGNLEEILLNHNSLDHTTTLLLSSNTNLEYVDLSHNKFTHLSDSMMKELDHLTNQVKLDISHNPFVCNCDAINFIKWVNETEVFIVGHHLLECSYHNQTKQILHFPVEALEEECQKPDFDLMLKRILLGIFLPTVFIITSMSIAYKLRWHIRWNYYSLIRYYRKKSLLYQGDYTEDQYDAYMVFNQEEDTPFVFQVLRPALEGEPAPTASLYLNGRNDFPGMAKSENVVDGMEKCGRVILLVTPEFSQDEMCEFALHMALVKGINSVIILLKNWPDFASMSNTLRALLRPNSGVPCLEWPDDNSGQKLVLAELTEAIGAQRDGLQLNEIS</sequence>
<evidence type="ECO:0000259" key="13">
    <source>
        <dbReference type="PROSITE" id="PS50104"/>
    </source>
</evidence>
<evidence type="ECO:0000256" key="8">
    <source>
        <dbReference type="ARBA" id="ARBA00023136"/>
    </source>
</evidence>
<evidence type="ECO:0000256" key="7">
    <source>
        <dbReference type="ARBA" id="ARBA00022989"/>
    </source>
</evidence>
<evidence type="ECO:0000256" key="12">
    <source>
        <dbReference type="SAM" id="SignalP"/>
    </source>
</evidence>
<dbReference type="OrthoDB" id="6148273at2759"/>
<evidence type="ECO:0000256" key="5">
    <source>
        <dbReference type="ARBA" id="ARBA00022729"/>
    </source>
</evidence>
<gene>
    <name evidence="14" type="ORF">CAPTEDRAFT_220369</name>
</gene>
<dbReference type="InterPro" id="IPR032675">
    <property type="entry name" value="LRR_dom_sf"/>
</dbReference>
<dbReference type="InterPro" id="IPR026906">
    <property type="entry name" value="LRR_5"/>
</dbReference>
<dbReference type="GO" id="GO:0038023">
    <property type="term" value="F:signaling receptor activity"/>
    <property type="evidence" value="ECO:0007669"/>
    <property type="project" value="TreeGrafter"/>
</dbReference>
<dbReference type="GO" id="GO:0005886">
    <property type="term" value="C:plasma membrane"/>
    <property type="evidence" value="ECO:0007669"/>
    <property type="project" value="TreeGrafter"/>
</dbReference>
<evidence type="ECO:0000256" key="1">
    <source>
        <dbReference type="ARBA" id="ARBA00004167"/>
    </source>
</evidence>
<evidence type="ECO:0000313" key="15">
    <source>
        <dbReference type="EnsemblMetazoa" id="CapteP220369"/>
    </source>
</evidence>
<comment type="similarity">
    <text evidence="2">Belongs to the Toll-like receptor family.</text>
</comment>
<keyword evidence="8 11" id="KW-0472">Membrane</keyword>
<dbReference type="InterPro" id="IPR001611">
    <property type="entry name" value="Leu-rich_rpt"/>
</dbReference>
<dbReference type="Pfam" id="PF13306">
    <property type="entry name" value="LRR_5"/>
    <property type="match status" value="2"/>
</dbReference>
<feature type="chain" id="PRO_5008786912" description="TIR domain-containing protein" evidence="12">
    <location>
        <begin position="21"/>
        <end position="857"/>
    </location>
</feature>
<dbReference type="SUPFAM" id="SSF52200">
    <property type="entry name" value="Toll/Interleukin receptor TIR domain"/>
    <property type="match status" value="1"/>
</dbReference>
<dbReference type="SMART" id="SM00369">
    <property type="entry name" value="LRR_TYP"/>
    <property type="match status" value="7"/>
</dbReference>
<proteinExistence type="inferred from homology"/>
<feature type="transmembrane region" description="Helical" evidence="11">
    <location>
        <begin position="653"/>
        <end position="672"/>
    </location>
</feature>
<feature type="signal peptide" evidence="12">
    <location>
        <begin position="1"/>
        <end position="20"/>
    </location>
</feature>
<evidence type="ECO:0000256" key="6">
    <source>
        <dbReference type="ARBA" id="ARBA00022737"/>
    </source>
</evidence>
<keyword evidence="3" id="KW-0433">Leucine-rich repeat</keyword>
<dbReference type="InterPro" id="IPR035897">
    <property type="entry name" value="Toll_tir_struct_dom_sf"/>
</dbReference>
<evidence type="ECO:0000256" key="11">
    <source>
        <dbReference type="SAM" id="Phobius"/>
    </source>
</evidence>
<evidence type="ECO:0000256" key="9">
    <source>
        <dbReference type="ARBA" id="ARBA00023170"/>
    </source>
</evidence>